<sequence>MKSEREFNCQKIGDSCLLFVFFDRISIEHSRFILSLFRSLKSERDFLDLVPAYCDLAVHFNPQIISSQELTVIVRKHIENLSLELEAKVKLHKFPVIYDGEDLERVAQLTKLHRNEVIARHVAAEYTVAMIGFLPDFPYLIGLDESLHVPRLENPRAKVPAGSVAIGGEQTGIYPCNSPGGWNLIGRMDNEGLKLLEPGDKVKFFEVEHEDQL</sequence>
<dbReference type="SUPFAM" id="SSF50891">
    <property type="entry name" value="Cyclophilin-like"/>
    <property type="match status" value="1"/>
</dbReference>
<dbReference type="PANTHER" id="PTHR34698">
    <property type="entry name" value="5-OXOPROLINASE SUBUNIT B"/>
    <property type="match status" value="1"/>
</dbReference>
<dbReference type="NCBIfam" id="TIGR00370">
    <property type="entry name" value="5-oxoprolinase subunit PxpB"/>
    <property type="match status" value="1"/>
</dbReference>
<dbReference type="Gene3D" id="2.40.100.10">
    <property type="entry name" value="Cyclophilin-like"/>
    <property type="match status" value="1"/>
</dbReference>
<dbReference type="PANTHER" id="PTHR34698:SF2">
    <property type="entry name" value="5-OXOPROLINASE SUBUNIT B"/>
    <property type="match status" value="1"/>
</dbReference>
<proteinExistence type="predicted"/>
<dbReference type="EMBL" id="CP117812">
    <property type="protein sequence ID" value="WDE97896.1"/>
    <property type="molecule type" value="Genomic_DNA"/>
</dbReference>
<keyword evidence="6" id="KW-1185">Reference proteome</keyword>
<evidence type="ECO:0000259" key="4">
    <source>
        <dbReference type="SMART" id="SM00796"/>
    </source>
</evidence>
<accession>A0ABY7VUK4</accession>
<evidence type="ECO:0000313" key="5">
    <source>
        <dbReference type="EMBL" id="WDE97896.1"/>
    </source>
</evidence>
<dbReference type="SUPFAM" id="SSF160467">
    <property type="entry name" value="PH0987 N-terminal domain-like"/>
    <property type="match status" value="1"/>
</dbReference>
<gene>
    <name evidence="5" type="primary">pxpB</name>
    <name evidence="5" type="ORF">PQO03_18890</name>
</gene>
<keyword evidence="3" id="KW-0067">ATP-binding</keyword>
<dbReference type="EC" id="3.5.2.9" evidence="5"/>
<feature type="domain" description="Carboxyltransferase" evidence="4">
    <location>
        <begin position="7"/>
        <end position="196"/>
    </location>
</feature>
<reference evidence="5 6" key="1">
    <citation type="submission" date="2023-02" db="EMBL/GenBank/DDBJ databases">
        <title>Genome sequence of Lentisphaera profundi SAORIC-696.</title>
        <authorList>
            <person name="Kim e."/>
            <person name="Cho J.-C."/>
            <person name="Choi A."/>
            <person name="Kang I."/>
        </authorList>
    </citation>
    <scope>NUCLEOTIDE SEQUENCE [LARGE SCALE GENOMIC DNA]</scope>
    <source>
        <strain evidence="5 6">SAORIC-696</strain>
    </source>
</reference>
<dbReference type="InterPro" id="IPR003833">
    <property type="entry name" value="CT_C_D"/>
</dbReference>
<dbReference type="SMART" id="SM00796">
    <property type="entry name" value="AHS1"/>
    <property type="match status" value="1"/>
</dbReference>
<evidence type="ECO:0000313" key="6">
    <source>
        <dbReference type="Proteomes" id="UP001214250"/>
    </source>
</evidence>
<name>A0ABY7VUK4_9BACT</name>
<dbReference type="Gene3D" id="3.30.1360.40">
    <property type="match status" value="1"/>
</dbReference>
<evidence type="ECO:0000256" key="2">
    <source>
        <dbReference type="ARBA" id="ARBA00022801"/>
    </source>
</evidence>
<dbReference type="Proteomes" id="UP001214250">
    <property type="component" value="Chromosome 2"/>
</dbReference>
<dbReference type="GO" id="GO:0017168">
    <property type="term" value="F:5-oxoprolinase (ATP-hydrolyzing) activity"/>
    <property type="evidence" value="ECO:0007669"/>
    <property type="project" value="UniProtKB-EC"/>
</dbReference>
<dbReference type="InterPro" id="IPR029000">
    <property type="entry name" value="Cyclophilin-like_dom_sf"/>
</dbReference>
<evidence type="ECO:0000256" key="3">
    <source>
        <dbReference type="ARBA" id="ARBA00022840"/>
    </source>
</evidence>
<dbReference type="InterPro" id="IPR010016">
    <property type="entry name" value="PxpB"/>
</dbReference>
<protein>
    <submittedName>
        <fullName evidence="5">5-oxoprolinase subunit PxpB</fullName>
        <ecNumber evidence="5">3.5.2.9</ecNumber>
    </submittedName>
</protein>
<organism evidence="5 6">
    <name type="scientific">Lentisphaera profundi</name>
    <dbReference type="NCBI Taxonomy" id="1658616"/>
    <lineage>
        <taxon>Bacteria</taxon>
        <taxon>Pseudomonadati</taxon>
        <taxon>Lentisphaerota</taxon>
        <taxon>Lentisphaeria</taxon>
        <taxon>Lentisphaerales</taxon>
        <taxon>Lentisphaeraceae</taxon>
        <taxon>Lentisphaera</taxon>
    </lineage>
</organism>
<evidence type="ECO:0000256" key="1">
    <source>
        <dbReference type="ARBA" id="ARBA00022741"/>
    </source>
</evidence>
<dbReference type="Pfam" id="PF02682">
    <property type="entry name" value="CT_C_D"/>
    <property type="match status" value="1"/>
</dbReference>
<dbReference type="RefSeq" id="WP_274152561.1">
    <property type="nucleotide sequence ID" value="NZ_CP117812.1"/>
</dbReference>
<keyword evidence="2 5" id="KW-0378">Hydrolase</keyword>
<keyword evidence="1" id="KW-0547">Nucleotide-binding</keyword>